<dbReference type="RefSeq" id="WP_377005346.1">
    <property type="nucleotide sequence ID" value="NZ_JBHSGG010000040.1"/>
</dbReference>
<evidence type="ECO:0000256" key="9">
    <source>
        <dbReference type="ARBA" id="ARBA00023186"/>
    </source>
</evidence>
<sequence length="220" mass="24364" precursor="true">MSPIRTAAASLVLLAGFAGAAVAQEARARLDAFTRGITGLEGQFTQRVFDPDGRLTEESRGKVALKVPRQFRWEYAQPFPQLIVADGDQVWIYDPDLEQVTVRRQSYEEQQSPLAALIDPGELDRQFRVSEAPEADALSWLVLEPKQADSAQFREARLGFDASGLARMSVEDTLGQKTEIAFQGWRRDPAFAADAFRFDPPPGVEVVGEQVESAEVTPLR</sequence>
<comment type="function">
    <text evidence="10">Participates in the translocation of lipoproteins from the inner membrane to the outer membrane. Only forms a complex with a lipoprotein if the residue after the N-terminal Cys is not an aspartate (The Asp acts as a targeting signal to indicate that the lipoprotein should stay in the inner membrane).</text>
</comment>
<evidence type="ECO:0000256" key="2">
    <source>
        <dbReference type="ARBA" id="ARBA00007615"/>
    </source>
</evidence>
<name>A0ABV9NLQ1_9GAMM</name>
<accession>A0ABV9NLQ1</accession>
<keyword evidence="11" id="KW-0449">Lipoprotein</keyword>
<evidence type="ECO:0000256" key="1">
    <source>
        <dbReference type="ARBA" id="ARBA00004418"/>
    </source>
</evidence>
<dbReference type="InterPro" id="IPR018323">
    <property type="entry name" value="OM_lipoprot_carrier_LolA_Pbac"/>
</dbReference>
<feature type="chain" id="PRO_5044898510" description="Outer-membrane lipoprotein carrier protein" evidence="10">
    <location>
        <begin position="21"/>
        <end position="220"/>
    </location>
</feature>
<protein>
    <recommendedName>
        <fullName evidence="4 10">Outer-membrane lipoprotein carrier protein</fullName>
    </recommendedName>
</protein>
<dbReference type="NCBIfam" id="TIGR00547">
    <property type="entry name" value="lolA"/>
    <property type="match status" value="1"/>
</dbReference>
<dbReference type="InterPro" id="IPR029046">
    <property type="entry name" value="LolA/LolB/LppX"/>
</dbReference>
<organism evidence="11 12">
    <name type="scientific">Coralloluteibacterium thermophilum</name>
    <dbReference type="NCBI Taxonomy" id="2707049"/>
    <lineage>
        <taxon>Bacteria</taxon>
        <taxon>Pseudomonadati</taxon>
        <taxon>Pseudomonadota</taxon>
        <taxon>Gammaproteobacteria</taxon>
        <taxon>Lysobacterales</taxon>
        <taxon>Lysobacteraceae</taxon>
        <taxon>Coralloluteibacterium</taxon>
    </lineage>
</organism>
<evidence type="ECO:0000256" key="8">
    <source>
        <dbReference type="ARBA" id="ARBA00022927"/>
    </source>
</evidence>
<keyword evidence="7 10" id="KW-0574">Periplasm</keyword>
<keyword evidence="5 10" id="KW-0813">Transport</keyword>
<evidence type="ECO:0000313" key="11">
    <source>
        <dbReference type="EMBL" id="MFC4729272.1"/>
    </source>
</evidence>
<comment type="subunit">
    <text evidence="3 10">Monomer.</text>
</comment>
<dbReference type="Proteomes" id="UP001595892">
    <property type="component" value="Unassembled WGS sequence"/>
</dbReference>
<dbReference type="InterPro" id="IPR004564">
    <property type="entry name" value="OM_lipoprot_carrier_LolA-like"/>
</dbReference>
<proteinExistence type="inferred from homology"/>
<dbReference type="SUPFAM" id="SSF89392">
    <property type="entry name" value="Prokaryotic lipoproteins and lipoprotein localization factors"/>
    <property type="match status" value="1"/>
</dbReference>
<comment type="caution">
    <text evidence="11">The sequence shown here is derived from an EMBL/GenBank/DDBJ whole genome shotgun (WGS) entry which is preliminary data.</text>
</comment>
<dbReference type="PANTHER" id="PTHR35869">
    <property type="entry name" value="OUTER-MEMBRANE LIPOPROTEIN CARRIER PROTEIN"/>
    <property type="match status" value="1"/>
</dbReference>
<gene>
    <name evidence="10 11" type="primary">lolA</name>
    <name evidence="11" type="ORF">ACFO3Q_13960</name>
</gene>
<dbReference type="Gene3D" id="2.50.20.10">
    <property type="entry name" value="Lipoprotein localisation LolA/LolB/LppX"/>
    <property type="match status" value="1"/>
</dbReference>
<evidence type="ECO:0000256" key="5">
    <source>
        <dbReference type="ARBA" id="ARBA00022448"/>
    </source>
</evidence>
<dbReference type="PANTHER" id="PTHR35869:SF1">
    <property type="entry name" value="OUTER-MEMBRANE LIPOPROTEIN CARRIER PROTEIN"/>
    <property type="match status" value="1"/>
</dbReference>
<keyword evidence="8 10" id="KW-0653">Protein transport</keyword>
<feature type="signal peptide" evidence="10">
    <location>
        <begin position="1"/>
        <end position="20"/>
    </location>
</feature>
<dbReference type="EMBL" id="JBHSGG010000040">
    <property type="protein sequence ID" value="MFC4729272.1"/>
    <property type="molecule type" value="Genomic_DNA"/>
</dbReference>
<evidence type="ECO:0000256" key="10">
    <source>
        <dbReference type="HAMAP-Rule" id="MF_00240"/>
    </source>
</evidence>
<evidence type="ECO:0000256" key="7">
    <source>
        <dbReference type="ARBA" id="ARBA00022764"/>
    </source>
</evidence>
<evidence type="ECO:0000256" key="3">
    <source>
        <dbReference type="ARBA" id="ARBA00011245"/>
    </source>
</evidence>
<comment type="subcellular location">
    <subcellularLocation>
        <location evidence="1 10">Periplasm</location>
    </subcellularLocation>
</comment>
<evidence type="ECO:0000256" key="6">
    <source>
        <dbReference type="ARBA" id="ARBA00022729"/>
    </source>
</evidence>
<reference evidence="12" key="1">
    <citation type="journal article" date="2019" name="Int. J. Syst. Evol. Microbiol.">
        <title>The Global Catalogue of Microorganisms (GCM) 10K type strain sequencing project: providing services to taxonomists for standard genome sequencing and annotation.</title>
        <authorList>
            <consortium name="The Broad Institute Genomics Platform"/>
            <consortium name="The Broad Institute Genome Sequencing Center for Infectious Disease"/>
            <person name="Wu L."/>
            <person name="Ma J."/>
        </authorList>
    </citation>
    <scope>NUCLEOTIDE SEQUENCE [LARGE SCALE GENOMIC DNA]</scope>
    <source>
        <strain evidence="12">CGMCC 1.13574</strain>
    </source>
</reference>
<dbReference type="Pfam" id="PF03548">
    <property type="entry name" value="LolA"/>
    <property type="match status" value="1"/>
</dbReference>
<evidence type="ECO:0000313" key="12">
    <source>
        <dbReference type="Proteomes" id="UP001595892"/>
    </source>
</evidence>
<keyword evidence="6 10" id="KW-0732">Signal</keyword>
<dbReference type="HAMAP" id="MF_00240">
    <property type="entry name" value="LolA"/>
    <property type="match status" value="1"/>
</dbReference>
<comment type="similarity">
    <text evidence="2 10">Belongs to the LolA family.</text>
</comment>
<keyword evidence="9 10" id="KW-0143">Chaperone</keyword>
<dbReference type="CDD" id="cd16325">
    <property type="entry name" value="LolA"/>
    <property type="match status" value="1"/>
</dbReference>
<evidence type="ECO:0000256" key="4">
    <source>
        <dbReference type="ARBA" id="ARBA00014035"/>
    </source>
</evidence>
<keyword evidence="12" id="KW-1185">Reference proteome</keyword>